<dbReference type="KEGG" id="brh:RBRH_03603"/>
<dbReference type="Proteomes" id="UP000007437">
    <property type="component" value="Chromosome"/>
</dbReference>
<dbReference type="STRING" id="882378.RBRH_03603"/>
<reference evidence="2 3" key="1">
    <citation type="journal article" date="2011" name="J. Bacteriol.">
        <title>Complete genome sequence of Burkholderia rhizoxinica, an endosymbiont of Rhizopus microsporus.</title>
        <authorList>
            <person name="Lackner G."/>
            <person name="Moebius N."/>
            <person name="Partida-Martinez L."/>
            <person name="Hertweck C."/>
        </authorList>
    </citation>
    <scope>NUCLEOTIDE SEQUENCE [LARGE SCALE GENOMIC DNA]</scope>
    <source>
        <strain evidence="3">DSM 19002 / CIP 109453 / HKI 454</strain>
    </source>
</reference>
<proteinExistence type="predicted"/>
<sequence length="31" mass="3501">MTIRDTPTRASRAFTTTIHRQGLEQIPLSDS</sequence>
<dbReference type="HOGENOM" id="CLU_3395582_0_0_4"/>
<evidence type="ECO:0000256" key="1">
    <source>
        <dbReference type="SAM" id="MobiDB-lite"/>
    </source>
</evidence>
<evidence type="ECO:0000313" key="2">
    <source>
        <dbReference type="EMBL" id="CBW74998.1"/>
    </source>
</evidence>
<dbReference type="AlphaFoldDB" id="E5AQW6"/>
<name>E5AQW6_MYCRK</name>
<feature type="region of interest" description="Disordered" evidence="1">
    <location>
        <begin position="1"/>
        <end position="31"/>
    </location>
</feature>
<protein>
    <submittedName>
        <fullName evidence="2">Uncharacterized protein</fullName>
    </submittedName>
</protein>
<organism evidence="2 3">
    <name type="scientific">Mycetohabitans rhizoxinica (strain DSM 19002 / CIP 109453 / HKI 454)</name>
    <name type="common">Paraburkholderia rhizoxinica</name>
    <dbReference type="NCBI Taxonomy" id="882378"/>
    <lineage>
        <taxon>Bacteria</taxon>
        <taxon>Pseudomonadati</taxon>
        <taxon>Pseudomonadota</taxon>
        <taxon>Betaproteobacteria</taxon>
        <taxon>Burkholderiales</taxon>
        <taxon>Burkholderiaceae</taxon>
        <taxon>Mycetohabitans</taxon>
    </lineage>
</organism>
<gene>
    <name evidence="2" type="ordered locus">RBRH_03603</name>
</gene>
<evidence type="ECO:0000313" key="3">
    <source>
        <dbReference type="Proteomes" id="UP000007437"/>
    </source>
</evidence>
<accession>E5AQW6</accession>
<dbReference type="EMBL" id="FR687359">
    <property type="protein sequence ID" value="CBW74998.1"/>
    <property type="molecule type" value="Genomic_DNA"/>
</dbReference>